<gene>
    <name evidence="1" type="ORF">AALG99_05740</name>
</gene>
<dbReference type="EMBL" id="JBCLTR010000005">
    <property type="protein sequence ID" value="MEY8633029.1"/>
    <property type="molecule type" value="Genomic_DNA"/>
</dbReference>
<dbReference type="RefSeq" id="WP_268876105.1">
    <property type="nucleotide sequence ID" value="NZ_BAABXW010000001.1"/>
</dbReference>
<dbReference type="Proteomes" id="UP001565219">
    <property type="component" value="Unassembled WGS sequence"/>
</dbReference>
<dbReference type="Gene3D" id="3.40.50.1240">
    <property type="entry name" value="Phosphoglycerate mutase-like"/>
    <property type="match status" value="1"/>
</dbReference>
<dbReference type="InterPro" id="IPR029033">
    <property type="entry name" value="His_PPase_superfam"/>
</dbReference>
<accession>A0ABV4DHY3</accession>
<dbReference type="Pfam" id="PF00300">
    <property type="entry name" value="His_Phos_1"/>
    <property type="match status" value="1"/>
</dbReference>
<organism evidence="1 2">
    <name type="scientific">Anaerostipes hominis</name>
    <name type="common">ex Lee et al. 2021</name>
    <dbReference type="NCBI Taxonomy" id="2025494"/>
    <lineage>
        <taxon>Bacteria</taxon>
        <taxon>Bacillati</taxon>
        <taxon>Bacillota</taxon>
        <taxon>Clostridia</taxon>
        <taxon>Lachnospirales</taxon>
        <taxon>Lachnospiraceae</taxon>
        <taxon>Anaerostipes</taxon>
    </lineage>
</organism>
<dbReference type="InterPro" id="IPR013078">
    <property type="entry name" value="His_Pase_superF_clade-1"/>
</dbReference>
<keyword evidence="2" id="KW-1185">Reference proteome</keyword>
<evidence type="ECO:0000313" key="2">
    <source>
        <dbReference type="Proteomes" id="UP001565219"/>
    </source>
</evidence>
<dbReference type="SUPFAM" id="SSF53254">
    <property type="entry name" value="Phosphoglycerate mutase-like"/>
    <property type="match status" value="1"/>
</dbReference>
<sequence length="84" mass="9340">MSQGIWDVKTRMQKALRNIAKDTEKKGGGNVLVVSHGMAIITMLSDMTEQKVPGHLENSSVTKIIYKDGRFNVQSIGDTTYLEQ</sequence>
<protein>
    <submittedName>
        <fullName evidence="1">Histidine phosphatase family protein</fullName>
    </submittedName>
</protein>
<reference evidence="1 2" key="1">
    <citation type="submission" date="2024-03" db="EMBL/GenBank/DDBJ databases">
        <title>Mouse gut bacterial collection (mGBC) of GemPharmatech.</title>
        <authorList>
            <person name="He Y."/>
            <person name="Dong L."/>
            <person name="Wu D."/>
            <person name="Gao X."/>
            <person name="Lin Z."/>
        </authorList>
    </citation>
    <scope>NUCLEOTIDE SEQUENCE [LARGE SCALE GENOMIC DNA]</scope>
    <source>
        <strain evidence="1 2">32-10</strain>
    </source>
</reference>
<proteinExistence type="predicted"/>
<comment type="caution">
    <text evidence="1">The sequence shown here is derived from an EMBL/GenBank/DDBJ whole genome shotgun (WGS) entry which is preliminary data.</text>
</comment>
<name>A0ABV4DHY3_9FIRM</name>
<evidence type="ECO:0000313" key="1">
    <source>
        <dbReference type="EMBL" id="MEY8633029.1"/>
    </source>
</evidence>